<evidence type="ECO:0000256" key="1">
    <source>
        <dbReference type="SAM" id="MobiDB-lite"/>
    </source>
</evidence>
<feature type="region of interest" description="Disordered" evidence="1">
    <location>
        <begin position="1"/>
        <end position="24"/>
    </location>
</feature>
<sequence>MRIPNKAIADDQQSFPTEPANGGAAPRMVRCRLYLGRDTMVHRALLAALFFINSLSASAGVFKDETDRFTGNRAVTWSALPSNAEDFSFSTVALYLKGDLVPGYYKIELITWSESGNFRDCNHTNWLVDGVLDPYLELEYSSAGANSAVIERFDKRVDRANLQRLSSAKLIEFQVCGTEGKISQDDMEGMRKVLNATK</sequence>
<dbReference type="AlphaFoldDB" id="A0A5E7MEW2"/>
<reference evidence="2 3" key="1">
    <citation type="submission" date="2019-09" db="EMBL/GenBank/DDBJ databases">
        <authorList>
            <person name="Chandra G."/>
            <person name="Truman W A."/>
        </authorList>
    </citation>
    <scope>NUCLEOTIDE SEQUENCE [LARGE SCALE GENOMIC DNA]</scope>
    <source>
        <strain evidence="2">PS896</strain>
    </source>
</reference>
<dbReference type="EMBL" id="CABVIN010000005">
    <property type="protein sequence ID" value="VVP23107.1"/>
    <property type="molecule type" value="Genomic_DNA"/>
</dbReference>
<name>A0A5E7MEW2_PSEFL</name>
<evidence type="ECO:0000313" key="2">
    <source>
        <dbReference type="EMBL" id="VVP23107.1"/>
    </source>
</evidence>
<dbReference type="Proteomes" id="UP000377224">
    <property type="component" value="Unassembled WGS sequence"/>
</dbReference>
<proteinExistence type="predicted"/>
<evidence type="ECO:0000313" key="3">
    <source>
        <dbReference type="Proteomes" id="UP000377224"/>
    </source>
</evidence>
<accession>A0A5E7MEW2</accession>
<protein>
    <submittedName>
        <fullName evidence="2">Uncharacterized protein</fullName>
    </submittedName>
</protein>
<organism evidence="2 3">
    <name type="scientific">Pseudomonas fluorescens</name>
    <dbReference type="NCBI Taxonomy" id="294"/>
    <lineage>
        <taxon>Bacteria</taxon>
        <taxon>Pseudomonadati</taxon>
        <taxon>Pseudomonadota</taxon>
        <taxon>Gammaproteobacteria</taxon>
        <taxon>Pseudomonadales</taxon>
        <taxon>Pseudomonadaceae</taxon>
        <taxon>Pseudomonas</taxon>
    </lineage>
</organism>
<gene>
    <name evidence="2" type="ORF">PS896_03946</name>
</gene>